<evidence type="ECO:0000259" key="1">
    <source>
        <dbReference type="Pfam" id="PF01575"/>
    </source>
</evidence>
<sequence length="159" mass="16820">MADGHANGDEGLTLDDLHVGQRFESGTHAIDEAQIVAFASQFDPQRFHLDDEAARHTLFGGLAASGWHTAAITMKLIVGGGAPFAGGVIGAGGEIAWPRPTQPGDVLQVFSEVLEVTPSRSKPERGAVTLMSETRNQHGNVLQTLKARLIVPRRPPPAG</sequence>
<dbReference type="RefSeq" id="WP_129225015.1">
    <property type="nucleotide sequence ID" value="NZ_QYBB01000006.1"/>
</dbReference>
<dbReference type="Gene3D" id="3.10.129.10">
    <property type="entry name" value="Hotdog Thioesterase"/>
    <property type="match status" value="1"/>
</dbReference>
<dbReference type="Pfam" id="PF01575">
    <property type="entry name" value="MaoC_dehydratas"/>
    <property type="match status" value="1"/>
</dbReference>
<dbReference type="InterPro" id="IPR029069">
    <property type="entry name" value="HotDog_dom_sf"/>
</dbReference>
<evidence type="ECO:0000313" key="3">
    <source>
        <dbReference type="Proteomes" id="UP000290759"/>
    </source>
</evidence>
<evidence type="ECO:0000313" key="2">
    <source>
        <dbReference type="EMBL" id="RYC32541.1"/>
    </source>
</evidence>
<dbReference type="EMBL" id="QYBB01000006">
    <property type="protein sequence ID" value="RYC32541.1"/>
    <property type="molecule type" value="Genomic_DNA"/>
</dbReference>
<dbReference type="SUPFAM" id="SSF54637">
    <property type="entry name" value="Thioesterase/thiol ester dehydrase-isomerase"/>
    <property type="match status" value="1"/>
</dbReference>
<comment type="caution">
    <text evidence="2">The sequence shown here is derived from an EMBL/GenBank/DDBJ whole genome shotgun (WGS) entry which is preliminary data.</text>
</comment>
<dbReference type="Proteomes" id="UP000290759">
    <property type="component" value="Unassembled WGS sequence"/>
</dbReference>
<feature type="domain" description="MaoC-like" evidence="1">
    <location>
        <begin position="24"/>
        <end position="130"/>
    </location>
</feature>
<dbReference type="PANTHER" id="PTHR43664:SF1">
    <property type="entry name" value="BETA-METHYLMALYL-COA DEHYDRATASE"/>
    <property type="match status" value="1"/>
</dbReference>
<gene>
    <name evidence="2" type="ORF">D3273_07300</name>
</gene>
<dbReference type="PANTHER" id="PTHR43664">
    <property type="entry name" value="MONOAMINE OXIDASE-RELATED"/>
    <property type="match status" value="1"/>
</dbReference>
<organism evidence="2 3">
    <name type="scientific">Lichenibacterium minor</name>
    <dbReference type="NCBI Taxonomy" id="2316528"/>
    <lineage>
        <taxon>Bacteria</taxon>
        <taxon>Pseudomonadati</taxon>
        <taxon>Pseudomonadota</taxon>
        <taxon>Alphaproteobacteria</taxon>
        <taxon>Hyphomicrobiales</taxon>
        <taxon>Lichenihabitantaceae</taxon>
        <taxon>Lichenibacterium</taxon>
    </lineage>
</organism>
<dbReference type="AlphaFoldDB" id="A0A4Q2UBB2"/>
<proteinExistence type="predicted"/>
<protein>
    <submittedName>
        <fullName evidence="2">MaoC family dehydratase</fullName>
    </submittedName>
</protein>
<reference evidence="2 3" key="2">
    <citation type="submission" date="2019-02" db="EMBL/GenBank/DDBJ databases">
        <title>'Lichenibacterium ramalinii' gen. nov. sp. nov., 'Lichenibacterium minor' gen. nov. sp. nov.</title>
        <authorList>
            <person name="Pankratov T."/>
        </authorList>
    </citation>
    <scope>NUCLEOTIDE SEQUENCE [LARGE SCALE GENOMIC DNA]</scope>
    <source>
        <strain evidence="2 3">RmlP026</strain>
    </source>
</reference>
<dbReference type="OrthoDB" id="9797938at2"/>
<accession>A0A4Q2UBB2</accession>
<reference evidence="2 3" key="1">
    <citation type="submission" date="2018-12" db="EMBL/GenBank/DDBJ databases">
        <authorList>
            <person name="Grouzdev D.S."/>
            <person name="Krutkina M.S."/>
        </authorList>
    </citation>
    <scope>NUCLEOTIDE SEQUENCE [LARGE SCALE GENOMIC DNA]</scope>
    <source>
        <strain evidence="2 3">RmlP026</strain>
    </source>
</reference>
<name>A0A4Q2UBB2_9HYPH</name>
<dbReference type="InterPro" id="IPR002539">
    <property type="entry name" value="MaoC-like_dom"/>
</dbReference>
<dbReference type="InterPro" id="IPR052342">
    <property type="entry name" value="MCH/BMMD"/>
</dbReference>
<dbReference type="CDD" id="cd03454">
    <property type="entry name" value="YdeM"/>
    <property type="match status" value="1"/>
</dbReference>
<keyword evidence="3" id="KW-1185">Reference proteome</keyword>